<protein>
    <recommendedName>
        <fullName evidence="3">DUF4230 domain-containing protein</fullName>
    </recommendedName>
</protein>
<dbReference type="AlphaFoldDB" id="A0A7X0FM24"/>
<reference evidence="1 2" key="1">
    <citation type="submission" date="2020-08" db="EMBL/GenBank/DDBJ databases">
        <title>Sequencing the genomes of 1000 actinobacteria strains.</title>
        <authorList>
            <person name="Klenk H.-P."/>
        </authorList>
    </citation>
    <scope>NUCLEOTIDE SEQUENCE [LARGE SCALE GENOMIC DNA]</scope>
    <source>
        <strain evidence="1 2">DSM 12511</strain>
    </source>
</reference>
<keyword evidence="2" id="KW-1185">Reference proteome</keyword>
<comment type="caution">
    <text evidence="1">The sequence shown here is derived from an EMBL/GenBank/DDBJ whole genome shotgun (WGS) entry which is preliminary data.</text>
</comment>
<evidence type="ECO:0000313" key="1">
    <source>
        <dbReference type="EMBL" id="MBB6389993.1"/>
    </source>
</evidence>
<name>A0A7X0FM24_9MICO</name>
<evidence type="ECO:0000313" key="2">
    <source>
        <dbReference type="Proteomes" id="UP000537775"/>
    </source>
</evidence>
<dbReference type="EMBL" id="JACHML010000001">
    <property type="protein sequence ID" value="MBB6389993.1"/>
    <property type="molecule type" value="Genomic_DNA"/>
</dbReference>
<dbReference type="RefSeq" id="WP_184749266.1">
    <property type="nucleotide sequence ID" value="NZ_BAAAJR010000008.1"/>
</dbReference>
<dbReference type="Proteomes" id="UP000537775">
    <property type="component" value="Unassembled WGS sequence"/>
</dbReference>
<sequence>MKFLKKPVPLWSHFATFGIVVLVVGALVAGLAVGLLTPPWVASALGPQTVVRNEQVVTSIERKEQPVLLQLGVQGISTAEGIPPAFFKDLPWLQKARLMQYSMKVKLGVDSVEIKSTADHEFLVTVPQFIWIGVDDLKIDRVFSDDGVLSAFTPQDSESEQFNEIVDDELKQQYLDDNLQLLRDQAEFYFTQLAKSIDPDAELTFEFAQ</sequence>
<organism evidence="1 2">
    <name type="scientific">Microbacterium thalassium</name>
    <dbReference type="NCBI Taxonomy" id="362649"/>
    <lineage>
        <taxon>Bacteria</taxon>
        <taxon>Bacillati</taxon>
        <taxon>Actinomycetota</taxon>
        <taxon>Actinomycetes</taxon>
        <taxon>Micrococcales</taxon>
        <taxon>Microbacteriaceae</taxon>
        <taxon>Microbacterium</taxon>
    </lineage>
</organism>
<gene>
    <name evidence="1" type="ORF">HD594_000306</name>
</gene>
<accession>A0A7X0FM24</accession>
<evidence type="ECO:0008006" key="3">
    <source>
        <dbReference type="Google" id="ProtNLM"/>
    </source>
</evidence>
<proteinExistence type="predicted"/>